<reference evidence="3" key="1">
    <citation type="journal article" date="2012" name="Science">
        <title>The Paleozoic origin of enzymatic lignin decomposition reconstructed from 31 fungal genomes.</title>
        <authorList>
            <person name="Floudas D."/>
            <person name="Binder M."/>
            <person name="Riley R."/>
            <person name="Barry K."/>
            <person name="Blanchette R.A."/>
            <person name="Henrissat B."/>
            <person name="Martinez A.T."/>
            <person name="Otillar R."/>
            <person name="Spatafora J.W."/>
            <person name="Yadav J.S."/>
            <person name="Aerts A."/>
            <person name="Benoit I."/>
            <person name="Boyd A."/>
            <person name="Carlson A."/>
            <person name="Copeland A."/>
            <person name="Coutinho P.M."/>
            <person name="de Vries R.P."/>
            <person name="Ferreira P."/>
            <person name="Findley K."/>
            <person name="Foster B."/>
            <person name="Gaskell J."/>
            <person name="Glotzer D."/>
            <person name="Gorecki P."/>
            <person name="Heitman J."/>
            <person name="Hesse C."/>
            <person name="Hori C."/>
            <person name="Igarashi K."/>
            <person name="Jurgens J.A."/>
            <person name="Kallen N."/>
            <person name="Kersten P."/>
            <person name="Kohler A."/>
            <person name="Kuees U."/>
            <person name="Kumar T.K.A."/>
            <person name="Kuo A."/>
            <person name="LaButti K."/>
            <person name="Larrondo L.F."/>
            <person name="Lindquist E."/>
            <person name="Ling A."/>
            <person name="Lombard V."/>
            <person name="Lucas S."/>
            <person name="Lundell T."/>
            <person name="Martin R."/>
            <person name="McLaughlin D.J."/>
            <person name="Morgenstern I."/>
            <person name="Morin E."/>
            <person name="Murat C."/>
            <person name="Nagy L.G."/>
            <person name="Nolan M."/>
            <person name="Ohm R.A."/>
            <person name="Patyshakuliyeva A."/>
            <person name="Rokas A."/>
            <person name="Ruiz-Duenas F.J."/>
            <person name="Sabat G."/>
            <person name="Salamov A."/>
            <person name="Samejima M."/>
            <person name="Schmutz J."/>
            <person name="Slot J.C."/>
            <person name="St John F."/>
            <person name="Stenlid J."/>
            <person name="Sun H."/>
            <person name="Sun S."/>
            <person name="Syed K."/>
            <person name="Tsang A."/>
            <person name="Wiebenga A."/>
            <person name="Young D."/>
            <person name="Pisabarro A."/>
            <person name="Eastwood D.C."/>
            <person name="Martin F."/>
            <person name="Cullen D."/>
            <person name="Grigoriev I.V."/>
            <person name="Hibbett D.S."/>
        </authorList>
    </citation>
    <scope>NUCLEOTIDE SEQUENCE [LARGE SCALE GENOMIC DNA]</scope>
    <source>
        <strain evidence="3">FP-101664</strain>
    </source>
</reference>
<dbReference type="EMBL" id="JH711818">
    <property type="protein sequence ID" value="EIW51379.1"/>
    <property type="molecule type" value="Genomic_DNA"/>
</dbReference>
<evidence type="ECO:0000256" key="1">
    <source>
        <dbReference type="SAM" id="MobiDB-lite"/>
    </source>
</evidence>
<dbReference type="OrthoDB" id="2757877at2759"/>
<gene>
    <name evidence="2" type="ORF">TRAVEDRAFT_54615</name>
</gene>
<dbReference type="KEGG" id="tvs:TRAVEDRAFT_54615"/>
<sequence length="313" mass="33419">MFETRSSESILTQGQGRHNPMIIQAVGTPRDSVVEFHFAQPKINSDLGIVAADRAKPTFTKWNLTIKGWADYPKPHHPVFLAPGERVLYRETTVTNTPNLQHYVALLLPPSLGTDTRPLLPSTDYNNRHRKDARSVSPAPSRYRTVPSSSMVSLDDVFAGSSARAESSVSRRTKSSTPHKVVARRSSFIDRLFGDDAPDGAEKRGVKRAGSSTPSAVGKRRKLPTRESSPNAIDLTGGGPEAGPSHSNRSLSRGSTDQAMAGRSSGSGLGGGMPAATANVGTHSLNGPAKDQGGRLSGPDEGYIVISDNEDEL</sequence>
<organism evidence="2 3">
    <name type="scientific">Trametes versicolor (strain FP-101664)</name>
    <name type="common">White-rot fungus</name>
    <name type="synonym">Coriolus versicolor</name>
    <dbReference type="NCBI Taxonomy" id="717944"/>
    <lineage>
        <taxon>Eukaryota</taxon>
        <taxon>Fungi</taxon>
        <taxon>Dikarya</taxon>
        <taxon>Basidiomycota</taxon>
        <taxon>Agaricomycotina</taxon>
        <taxon>Agaricomycetes</taxon>
        <taxon>Polyporales</taxon>
        <taxon>Polyporaceae</taxon>
        <taxon>Trametes</taxon>
    </lineage>
</organism>
<name>R7S8S7_TRAVS</name>
<proteinExistence type="predicted"/>
<evidence type="ECO:0000313" key="2">
    <source>
        <dbReference type="EMBL" id="EIW51379.1"/>
    </source>
</evidence>
<dbReference type="GeneID" id="19417461"/>
<protein>
    <submittedName>
        <fullName evidence="2">Uncharacterized protein</fullName>
    </submittedName>
</protein>
<feature type="region of interest" description="Disordered" evidence="1">
    <location>
        <begin position="162"/>
        <end position="313"/>
    </location>
</feature>
<evidence type="ECO:0000313" key="3">
    <source>
        <dbReference type="Proteomes" id="UP000054317"/>
    </source>
</evidence>
<accession>R7S8S7</accession>
<dbReference type="RefSeq" id="XP_008045733.1">
    <property type="nucleotide sequence ID" value="XM_008047542.1"/>
</dbReference>
<dbReference type="Proteomes" id="UP000054317">
    <property type="component" value="Unassembled WGS sequence"/>
</dbReference>
<feature type="compositionally biased region" description="Polar residues" evidence="1">
    <location>
        <begin position="245"/>
        <end position="258"/>
    </location>
</feature>
<keyword evidence="3" id="KW-1185">Reference proteome</keyword>
<dbReference type="AlphaFoldDB" id="R7S8S7"/>
<feature type="region of interest" description="Disordered" evidence="1">
    <location>
        <begin position="120"/>
        <end position="148"/>
    </location>
</feature>